<dbReference type="PANTHER" id="PTHR10672">
    <property type="entry name" value="ADDUCIN"/>
    <property type="match status" value="1"/>
</dbReference>
<evidence type="ECO:0000313" key="3">
    <source>
        <dbReference type="EMBL" id="GHF45635.1"/>
    </source>
</evidence>
<protein>
    <submittedName>
        <fullName evidence="3">Class II aldolase</fullName>
    </submittedName>
</protein>
<sequence>MAPLDSAESTPRPGMTQEEWQTRIDLAAAYRLIAHFGMDDLIYNHISARVPGPEEHFLLNPFGLLYEEVTASNLVKVDLDGNVISSDGSPINPAGFVIHSCVHRERHDLTCIIHTHTTAGVGISAQAEGLLPISQTGLLYKDLIGYHEFEGLALNMEEQKRLLADLGSDKQMLILRNHGLLACGRSIPEAFIMMFYLEQACRIQIAAQAGGALNFPSKAVQDLTHKQAMTGLGADLGTREFAALKRRLDRMGADYAR</sequence>
<evidence type="ECO:0000313" key="4">
    <source>
        <dbReference type="Proteomes" id="UP000626220"/>
    </source>
</evidence>
<comment type="caution">
    <text evidence="3">The sequence shown here is derived from an EMBL/GenBank/DDBJ whole genome shotgun (WGS) entry which is preliminary data.</text>
</comment>
<proteinExistence type="inferred from homology"/>
<feature type="domain" description="Class II aldolase/adducin N-terminal" evidence="2">
    <location>
        <begin position="24"/>
        <end position="205"/>
    </location>
</feature>
<evidence type="ECO:0000256" key="1">
    <source>
        <dbReference type="ARBA" id="ARBA00037961"/>
    </source>
</evidence>
<dbReference type="RefSeq" id="WP_189679596.1">
    <property type="nucleotide sequence ID" value="NZ_BNCJ01000003.1"/>
</dbReference>
<dbReference type="InterPro" id="IPR001303">
    <property type="entry name" value="Aldolase_II/adducin_N"/>
</dbReference>
<gene>
    <name evidence="3" type="ORF">GCM10017056_16590</name>
</gene>
<dbReference type="AlphaFoldDB" id="A0A8J3GW23"/>
<dbReference type="SMART" id="SM01007">
    <property type="entry name" value="Aldolase_II"/>
    <property type="match status" value="1"/>
</dbReference>
<reference evidence="3" key="2">
    <citation type="submission" date="2020-09" db="EMBL/GenBank/DDBJ databases">
        <authorList>
            <person name="Sun Q."/>
            <person name="Kim S."/>
        </authorList>
    </citation>
    <scope>NUCLEOTIDE SEQUENCE</scope>
    <source>
        <strain evidence="3">KCTC 42650</strain>
    </source>
</reference>
<dbReference type="PANTHER" id="PTHR10672:SF3">
    <property type="entry name" value="PROTEIN HU-LI TAI SHAO"/>
    <property type="match status" value="1"/>
</dbReference>
<comment type="similarity">
    <text evidence="1">Belongs to the aldolase class II family.</text>
</comment>
<dbReference type="GO" id="GO:0005856">
    <property type="term" value="C:cytoskeleton"/>
    <property type="evidence" value="ECO:0007669"/>
    <property type="project" value="TreeGrafter"/>
</dbReference>
<dbReference type="Gene3D" id="3.40.225.10">
    <property type="entry name" value="Class II aldolase/adducin N-terminal domain"/>
    <property type="match status" value="1"/>
</dbReference>
<dbReference type="Pfam" id="PF00596">
    <property type="entry name" value="Aldolase_II"/>
    <property type="match status" value="1"/>
</dbReference>
<dbReference type="NCBIfam" id="NF005451">
    <property type="entry name" value="PRK07044.1"/>
    <property type="match status" value="1"/>
</dbReference>
<dbReference type="InterPro" id="IPR036409">
    <property type="entry name" value="Aldolase_II/adducin_N_sf"/>
</dbReference>
<keyword evidence="4" id="KW-1185">Reference proteome</keyword>
<dbReference type="InterPro" id="IPR051017">
    <property type="entry name" value="Aldolase-II_Adducin_sf"/>
</dbReference>
<dbReference type="GO" id="GO:0051015">
    <property type="term" value="F:actin filament binding"/>
    <property type="evidence" value="ECO:0007669"/>
    <property type="project" value="TreeGrafter"/>
</dbReference>
<dbReference type="Proteomes" id="UP000626220">
    <property type="component" value="Unassembled WGS sequence"/>
</dbReference>
<organism evidence="3 4">
    <name type="scientific">Seohaeicola zhoushanensis</name>
    <dbReference type="NCBI Taxonomy" id="1569283"/>
    <lineage>
        <taxon>Bacteria</taxon>
        <taxon>Pseudomonadati</taxon>
        <taxon>Pseudomonadota</taxon>
        <taxon>Alphaproteobacteria</taxon>
        <taxon>Rhodobacterales</taxon>
        <taxon>Roseobacteraceae</taxon>
        <taxon>Seohaeicola</taxon>
    </lineage>
</organism>
<name>A0A8J3GW23_9RHOB</name>
<reference evidence="3" key="1">
    <citation type="journal article" date="2014" name="Int. J. Syst. Evol. Microbiol.">
        <title>Complete genome sequence of Corynebacterium casei LMG S-19264T (=DSM 44701T), isolated from a smear-ripened cheese.</title>
        <authorList>
            <consortium name="US DOE Joint Genome Institute (JGI-PGF)"/>
            <person name="Walter F."/>
            <person name="Albersmeier A."/>
            <person name="Kalinowski J."/>
            <person name="Ruckert C."/>
        </authorList>
    </citation>
    <scope>NUCLEOTIDE SEQUENCE</scope>
    <source>
        <strain evidence="3">KCTC 42650</strain>
    </source>
</reference>
<evidence type="ECO:0000259" key="2">
    <source>
        <dbReference type="SMART" id="SM01007"/>
    </source>
</evidence>
<dbReference type="SUPFAM" id="SSF53639">
    <property type="entry name" value="AraD/HMP-PK domain-like"/>
    <property type="match status" value="1"/>
</dbReference>
<accession>A0A8J3GW23</accession>
<dbReference type="EMBL" id="BNCJ01000003">
    <property type="protein sequence ID" value="GHF45635.1"/>
    <property type="molecule type" value="Genomic_DNA"/>
</dbReference>